<reference evidence="3" key="1">
    <citation type="submission" date="2021-02" db="EMBL/GenBank/DDBJ databases">
        <authorList>
            <person name="Nowell W R."/>
        </authorList>
    </citation>
    <scope>NUCLEOTIDE SEQUENCE</scope>
    <source>
        <strain evidence="3">Ploen Becks lab</strain>
    </source>
</reference>
<dbReference type="PROSITE" id="PS51253">
    <property type="entry name" value="HTH_CENPB"/>
    <property type="match status" value="1"/>
</dbReference>
<accession>A0A813SZZ0</accession>
<dbReference type="Proteomes" id="UP000663879">
    <property type="component" value="Unassembled WGS sequence"/>
</dbReference>
<dbReference type="SMART" id="SM00674">
    <property type="entry name" value="CENPB"/>
    <property type="match status" value="1"/>
</dbReference>
<dbReference type="Gene3D" id="1.10.10.60">
    <property type="entry name" value="Homeodomain-like"/>
    <property type="match status" value="1"/>
</dbReference>
<evidence type="ECO:0000256" key="1">
    <source>
        <dbReference type="ARBA" id="ARBA00023125"/>
    </source>
</evidence>
<dbReference type="EMBL" id="CAJNOC010000773">
    <property type="protein sequence ID" value="CAF0801582.1"/>
    <property type="molecule type" value="Genomic_DNA"/>
</dbReference>
<organism evidence="3 4">
    <name type="scientific">Brachionus calyciflorus</name>
    <dbReference type="NCBI Taxonomy" id="104777"/>
    <lineage>
        <taxon>Eukaryota</taxon>
        <taxon>Metazoa</taxon>
        <taxon>Spiralia</taxon>
        <taxon>Gnathifera</taxon>
        <taxon>Rotifera</taxon>
        <taxon>Eurotatoria</taxon>
        <taxon>Monogononta</taxon>
        <taxon>Pseudotrocha</taxon>
        <taxon>Ploima</taxon>
        <taxon>Brachionidae</taxon>
        <taxon>Brachionus</taxon>
    </lineage>
</organism>
<dbReference type="InterPro" id="IPR050863">
    <property type="entry name" value="CenT-Element_Derived"/>
</dbReference>
<feature type="domain" description="HTH CENPB-type" evidence="2">
    <location>
        <begin position="1"/>
        <end position="64"/>
    </location>
</feature>
<evidence type="ECO:0000313" key="4">
    <source>
        <dbReference type="Proteomes" id="UP000663879"/>
    </source>
</evidence>
<dbReference type="InterPro" id="IPR036397">
    <property type="entry name" value="RNaseH_sf"/>
</dbReference>
<dbReference type="PANTHER" id="PTHR19303">
    <property type="entry name" value="TRANSPOSON"/>
    <property type="match status" value="1"/>
</dbReference>
<keyword evidence="4" id="KW-1185">Reference proteome</keyword>
<evidence type="ECO:0000313" key="3">
    <source>
        <dbReference type="EMBL" id="CAF0801582.1"/>
    </source>
</evidence>
<evidence type="ECO:0000259" key="2">
    <source>
        <dbReference type="PROSITE" id="PS51253"/>
    </source>
</evidence>
<dbReference type="AlphaFoldDB" id="A0A813SZZ0"/>
<protein>
    <recommendedName>
        <fullName evidence="2">HTH CENPB-type domain-containing protein</fullName>
    </recommendedName>
</protein>
<dbReference type="InterPro" id="IPR009057">
    <property type="entry name" value="Homeodomain-like_sf"/>
</dbReference>
<dbReference type="OrthoDB" id="10060191at2759"/>
<comment type="caution">
    <text evidence="3">The sequence shown here is derived from an EMBL/GenBank/DDBJ whole genome shotgun (WGS) entry which is preliminary data.</text>
</comment>
<dbReference type="InterPro" id="IPR004875">
    <property type="entry name" value="DDE_SF_endonuclease_dom"/>
</dbReference>
<dbReference type="PANTHER" id="PTHR19303:SF73">
    <property type="entry name" value="PROTEIN PDC2"/>
    <property type="match status" value="1"/>
</dbReference>
<keyword evidence="1" id="KW-0238">DNA-binding</keyword>
<dbReference type="Gene3D" id="3.30.420.10">
    <property type="entry name" value="Ribonuclease H-like superfamily/Ribonuclease H"/>
    <property type="match status" value="1"/>
</dbReference>
<dbReference type="GO" id="GO:0005634">
    <property type="term" value="C:nucleus"/>
    <property type="evidence" value="ECO:0007669"/>
    <property type="project" value="TreeGrafter"/>
</dbReference>
<dbReference type="SUPFAM" id="SSF46689">
    <property type="entry name" value="Homeodomain-like"/>
    <property type="match status" value="1"/>
</dbReference>
<gene>
    <name evidence="3" type="ORF">OXX778_LOCUS6495</name>
</gene>
<proteinExistence type="predicted"/>
<dbReference type="Pfam" id="PF03221">
    <property type="entry name" value="HTH_Tnp_Tc5"/>
    <property type="match status" value="1"/>
</dbReference>
<sequence>MYPELEDVLFIWFHEKREHGAIISDEILIEKAKYFGTMLNISNFKYSDGWINKFKKRYNISSYKLHGEAGSVDQNEINSERLKLQNELKEFNLDDIYNLDETALFFKMEPNKTLSDKKESDKKIDKTRITVALCCNASGRDKIKPLVIGRFKNPRCFKNFNPEPVVSYFNNSIAWMTASIFSSWCETFNNNIKFKNEKRKVVLLVDNASGHKPVVLSNVIIKFLPPNTTSCLQPLDAGIINSFKAQYRKGLVKSFIESLDDFNELKTPDLKDAIYLINRAWKSVTVSTIKKCWNKCNILEQLVLDDLEDDKFLKELDEFLLKLKIKYDKCDMSAEEYLNLESLEVTSEELSDEEIVKILLFKLNLILKKIK</sequence>
<dbReference type="GO" id="GO:0003677">
    <property type="term" value="F:DNA binding"/>
    <property type="evidence" value="ECO:0007669"/>
    <property type="project" value="UniProtKB-KW"/>
</dbReference>
<dbReference type="InterPro" id="IPR006600">
    <property type="entry name" value="HTH_CenpB_DNA-bd_dom"/>
</dbReference>
<name>A0A813SZZ0_9BILA</name>
<dbReference type="Pfam" id="PF03184">
    <property type="entry name" value="DDE_1"/>
    <property type="match status" value="1"/>
</dbReference>